<dbReference type="PANTHER" id="PTHR35333">
    <property type="entry name" value="BETA-LACTAMASE"/>
    <property type="match status" value="1"/>
</dbReference>
<comment type="caution">
    <text evidence="2">The sequence shown here is derived from an EMBL/GenBank/DDBJ whole genome shotgun (WGS) entry which is preliminary data.</text>
</comment>
<protein>
    <submittedName>
        <fullName evidence="2">Beta-lactamase class A</fullName>
    </submittedName>
</protein>
<dbReference type="OrthoDB" id="9775096at2"/>
<dbReference type="PANTHER" id="PTHR35333:SF3">
    <property type="entry name" value="BETA-LACTAMASE-TYPE TRANSPEPTIDASE FOLD CONTAINING PROTEIN"/>
    <property type="match status" value="1"/>
</dbReference>
<dbReference type="InterPro" id="IPR012338">
    <property type="entry name" value="Beta-lactam/transpept-like"/>
</dbReference>
<gene>
    <name evidence="2" type="ORF">BD821_103190</name>
</gene>
<proteinExistence type="predicted"/>
<name>A0A2S6FZK6_9CLOT</name>
<dbReference type="EMBL" id="PTIS01000003">
    <property type="protein sequence ID" value="PPK49060.1"/>
    <property type="molecule type" value="Genomic_DNA"/>
</dbReference>
<feature type="domain" description="Beta-lactamase class A catalytic" evidence="1">
    <location>
        <begin position="16"/>
        <end position="229"/>
    </location>
</feature>
<dbReference type="Proteomes" id="UP000239863">
    <property type="component" value="Unassembled WGS sequence"/>
</dbReference>
<evidence type="ECO:0000313" key="3">
    <source>
        <dbReference type="Proteomes" id="UP000239863"/>
    </source>
</evidence>
<accession>A0A2S6FZK6</accession>
<dbReference type="Gene3D" id="3.40.710.10">
    <property type="entry name" value="DD-peptidase/beta-lactamase superfamily"/>
    <property type="match status" value="1"/>
</dbReference>
<dbReference type="AlphaFoldDB" id="A0A2S6FZK6"/>
<dbReference type="SUPFAM" id="SSF56601">
    <property type="entry name" value="beta-lactamase/transpeptidase-like"/>
    <property type="match status" value="1"/>
</dbReference>
<dbReference type="GO" id="GO:0030655">
    <property type="term" value="P:beta-lactam antibiotic catabolic process"/>
    <property type="evidence" value="ECO:0007669"/>
    <property type="project" value="InterPro"/>
</dbReference>
<dbReference type="RefSeq" id="WP_104409466.1">
    <property type="nucleotide sequence ID" value="NZ_PTIS01000003.1"/>
</dbReference>
<sequence length="259" mass="29566">MKEIKKYLESRIGDYSFYFEDLDGGYIYGYNENVPMISAGCIKLPIAMAILKESEIGNISLNDKLSVSIDDKVSGNGIIHEFEEKEYSLIELLIAMLIQSDNTATNKLVDLVGMSKINSIFKEMDLKSTKLNRRVEKEKDVDSRIQNITSSYDLCLCWKHLYNSSYLNKENSNWVIRIMKKQQMKNKLAFYMGEEIKENIANKTGDLSGVENDTSFIQVPKGNFAFTMMSKGVPNDVYGIVTLAKSGKMMWDMIINSWN</sequence>
<dbReference type="Pfam" id="PF13354">
    <property type="entry name" value="Beta-lactamase2"/>
    <property type="match status" value="1"/>
</dbReference>
<dbReference type="InterPro" id="IPR000871">
    <property type="entry name" value="Beta-lactam_class-A"/>
</dbReference>
<dbReference type="STRING" id="37659.GCA_000703125_02114"/>
<evidence type="ECO:0000259" key="1">
    <source>
        <dbReference type="Pfam" id="PF13354"/>
    </source>
</evidence>
<dbReference type="GO" id="GO:0008800">
    <property type="term" value="F:beta-lactamase activity"/>
    <property type="evidence" value="ECO:0007669"/>
    <property type="project" value="InterPro"/>
</dbReference>
<organism evidence="2 3">
    <name type="scientific">Clostridium algidicarnis DSM 15099</name>
    <dbReference type="NCBI Taxonomy" id="1121295"/>
    <lineage>
        <taxon>Bacteria</taxon>
        <taxon>Bacillati</taxon>
        <taxon>Bacillota</taxon>
        <taxon>Clostridia</taxon>
        <taxon>Eubacteriales</taxon>
        <taxon>Clostridiaceae</taxon>
        <taxon>Clostridium</taxon>
    </lineage>
</organism>
<evidence type="ECO:0000313" key="2">
    <source>
        <dbReference type="EMBL" id="PPK49060.1"/>
    </source>
</evidence>
<dbReference type="GO" id="GO:0046677">
    <property type="term" value="P:response to antibiotic"/>
    <property type="evidence" value="ECO:0007669"/>
    <property type="project" value="InterPro"/>
</dbReference>
<dbReference type="InterPro" id="IPR045155">
    <property type="entry name" value="Beta-lactam_cat"/>
</dbReference>
<reference evidence="2 3" key="1">
    <citation type="submission" date="2018-02" db="EMBL/GenBank/DDBJ databases">
        <title>Genomic Encyclopedia of Archaeal and Bacterial Type Strains, Phase II (KMG-II): from individual species to whole genera.</title>
        <authorList>
            <person name="Goeker M."/>
        </authorList>
    </citation>
    <scope>NUCLEOTIDE SEQUENCE [LARGE SCALE GENOMIC DNA]</scope>
    <source>
        <strain evidence="2 3">DSM 15099</strain>
    </source>
</reference>